<protein>
    <recommendedName>
        <fullName evidence="1">START domain-containing protein</fullName>
    </recommendedName>
</protein>
<dbReference type="GO" id="GO:0005789">
    <property type="term" value="C:endoplasmic reticulum membrane"/>
    <property type="evidence" value="ECO:0007669"/>
    <property type="project" value="TreeGrafter"/>
</dbReference>
<dbReference type="PROSITE" id="PS50848">
    <property type="entry name" value="START"/>
    <property type="match status" value="1"/>
</dbReference>
<dbReference type="GO" id="GO:0140284">
    <property type="term" value="C:endoplasmic reticulum-endosome membrane contact site"/>
    <property type="evidence" value="ECO:0007669"/>
    <property type="project" value="TreeGrafter"/>
</dbReference>
<dbReference type="GeneID" id="20811704"/>
<dbReference type="InterPro" id="IPR002913">
    <property type="entry name" value="START_lipid-bd_dom"/>
</dbReference>
<dbReference type="GO" id="GO:0099044">
    <property type="term" value="P:vesicle tethering to endoplasmic reticulum"/>
    <property type="evidence" value="ECO:0007669"/>
    <property type="project" value="TreeGrafter"/>
</dbReference>
<dbReference type="VEuPathDB" id="FungiDB:H257_09708"/>
<dbReference type="InterPro" id="IPR023393">
    <property type="entry name" value="START-like_dom_sf"/>
</dbReference>
<dbReference type="GO" id="GO:0031902">
    <property type="term" value="C:late endosome membrane"/>
    <property type="evidence" value="ECO:0007669"/>
    <property type="project" value="TreeGrafter"/>
</dbReference>
<dbReference type="InterPro" id="IPR000799">
    <property type="entry name" value="StAR-like"/>
</dbReference>
<dbReference type="Gene3D" id="3.30.530.20">
    <property type="match status" value="1"/>
</dbReference>
<sequence length="273" mass="30295">MLQLVFPITAWDLHVHWLCFYSLWRITCVPFHCPNGAATISHFSTAWRPHCSNPAMSNQADDDTRALAIGEAALEEFHGMCLESKNLWHTESCKVPDASIWSKPGKAVRLFQAEAILEAPPSVVFEILHINIADTREWNTSVDACTLMKQLSPNAEIMHTLTCAMYGGLVSARDFINVRVSKELDDQAGYIVGTTGIEYKGSVVRSSGVTRGMNGVMGFLILRHAKGTRLVWIINTDVKGWIPRSLIDAAIPAEMESYIVALRKRAAVLQAQQ</sequence>
<accession>W4GAW5</accession>
<dbReference type="GO" id="GO:0015485">
    <property type="term" value="F:cholesterol binding"/>
    <property type="evidence" value="ECO:0007669"/>
    <property type="project" value="TreeGrafter"/>
</dbReference>
<dbReference type="PANTHER" id="PTHR46121:SF1">
    <property type="entry name" value="STARD3 N-TERMINAL-LIKE PROTEIN"/>
    <property type="match status" value="1"/>
</dbReference>
<dbReference type="AlphaFoldDB" id="W4GAW5"/>
<evidence type="ECO:0000259" key="1">
    <source>
        <dbReference type="PROSITE" id="PS50848"/>
    </source>
</evidence>
<dbReference type="GO" id="GO:0030301">
    <property type="term" value="P:cholesterol transport"/>
    <property type="evidence" value="ECO:0007669"/>
    <property type="project" value="TreeGrafter"/>
</dbReference>
<gene>
    <name evidence="2" type="ORF">H257_09708</name>
</gene>
<dbReference type="Pfam" id="PF01852">
    <property type="entry name" value="START"/>
    <property type="match status" value="1"/>
</dbReference>
<evidence type="ECO:0000313" key="2">
    <source>
        <dbReference type="EMBL" id="ETV76199.1"/>
    </source>
</evidence>
<dbReference type="RefSeq" id="XP_009834324.1">
    <property type="nucleotide sequence ID" value="XM_009836022.1"/>
</dbReference>
<dbReference type="SUPFAM" id="SSF55961">
    <property type="entry name" value="Bet v1-like"/>
    <property type="match status" value="1"/>
</dbReference>
<dbReference type="PANTHER" id="PTHR46121">
    <property type="entry name" value="STEROIDOGENIC ACUTE REGULATORY PROTEIN-LIKE"/>
    <property type="match status" value="1"/>
</dbReference>
<dbReference type="EMBL" id="KI913137">
    <property type="protein sequence ID" value="ETV76199.1"/>
    <property type="molecule type" value="Genomic_DNA"/>
</dbReference>
<organism evidence="2">
    <name type="scientific">Aphanomyces astaci</name>
    <name type="common">Crayfish plague agent</name>
    <dbReference type="NCBI Taxonomy" id="112090"/>
    <lineage>
        <taxon>Eukaryota</taxon>
        <taxon>Sar</taxon>
        <taxon>Stramenopiles</taxon>
        <taxon>Oomycota</taxon>
        <taxon>Saprolegniomycetes</taxon>
        <taxon>Saprolegniales</taxon>
        <taxon>Verrucalvaceae</taxon>
        <taxon>Aphanomyces</taxon>
    </lineage>
</organism>
<reference evidence="2" key="1">
    <citation type="submission" date="2013-12" db="EMBL/GenBank/DDBJ databases">
        <title>The Genome Sequence of Aphanomyces astaci APO3.</title>
        <authorList>
            <consortium name="The Broad Institute Genomics Platform"/>
            <person name="Russ C."/>
            <person name="Tyler B."/>
            <person name="van West P."/>
            <person name="Dieguez-Uribeondo J."/>
            <person name="Young S.K."/>
            <person name="Zeng Q."/>
            <person name="Gargeya S."/>
            <person name="Fitzgerald M."/>
            <person name="Abouelleil A."/>
            <person name="Alvarado L."/>
            <person name="Chapman S.B."/>
            <person name="Gainer-Dewar J."/>
            <person name="Goldberg J."/>
            <person name="Griggs A."/>
            <person name="Gujja S."/>
            <person name="Hansen M."/>
            <person name="Howarth C."/>
            <person name="Imamovic A."/>
            <person name="Ireland A."/>
            <person name="Larimer J."/>
            <person name="McCowan C."/>
            <person name="Murphy C."/>
            <person name="Pearson M."/>
            <person name="Poon T.W."/>
            <person name="Priest M."/>
            <person name="Roberts A."/>
            <person name="Saif S."/>
            <person name="Shea T."/>
            <person name="Sykes S."/>
            <person name="Wortman J."/>
            <person name="Nusbaum C."/>
            <person name="Birren B."/>
        </authorList>
    </citation>
    <scope>NUCLEOTIDE SEQUENCE [LARGE SCALE GENOMIC DNA]</scope>
    <source>
        <strain evidence="2">APO3</strain>
    </source>
</reference>
<dbReference type="PRINTS" id="PR00978">
    <property type="entry name" value="STARPROTEIN"/>
</dbReference>
<feature type="domain" description="START" evidence="1">
    <location>
        <begin position="59"/>
        <end position="271"/>
    </location>
</feature>
<dbReference type="SMART" id="SM00234">
    <property type="entry name" value="START"/>
    <property type="match status" value="1"/>
</dbReference>
<proteinExistence type="predicted"/>
<dbReference type="OrthoDB" id="74575at2759"/>
<dbReference type="InterPro" id="IPR051869">
    <property type="entry name" value="STARD3"/>
</dbReference>
<name>W4GAW5_APHAT</name>
<dbReference type="STRING" id="112090.W4GAW5"/>
<dbReference type="GO" id="GO:0005765">
    <property type="term" value="C:lysosomal membrane"/>
    <property type="evidence" value="ECO:0007669"/>
    <property type="project" value="TreeGrafter"/>
</dbReference>